<proteinExistence type="predicted"/>
<dbReference type="InterPro" id="IPR024535">
    <property type="entry name" value="RHGA/B-epi-like_pectate_lyase"/>
</dbReference>
<evidence type="ECO:0000313" key="5">
    <source>
        <dbReference type="Proteomes" id="UP000019151"/>
    </source>
</evidence>
<dbReference type="OrthoDB" id="9795222at2"/>
<evidence type="ECO:0000313" key="4">
    <source>
        <dbReference type="EMBL" id="AHG93184.1"/>
    </source>
</evidence>
<dbReference type="PATRIC" id="fig|861299.3.peg.5686"/>
<feature type="domain" description="Right handed beta helix" evidence="3">
    <location>
        <begin position="168"/>
        <end position="246"/>
    </location>
</feature>
<feature type="chain" id="PRO_5004794703" evidence="1">
    <location>
        <begin position="31"/>
        <end position="540"/>
    </location>
</feature>
<reference evidence="4 5" key="1">
    <citation type="journal article" date="2014" name="Genome Announc.">
        <title>Genome Sequence and Methylome of Soil Bacterium Gemmatirosa kalamazoonensis KBS708T, a Member of the Rarely Cultivated Gemmatimonadetes Phylum.</title>
        <authorList>
            <person name="Debruyn J.M."/>
            <person name="Radosevich M."/>
            <person name="Wommack K.E."/>
            <person name="Polson S.W."/>
            <person name="Hauser L.J."/>
            <person name="Fawaz M.N."/>
            <person name="Korlach J."/>
            <person name="Tsai Y.C."/>
        </authorList>
    </citation>
    <scope>NUCLEOTIDE SEQUENCE [LARGE SCALE GENOMIC DNA]</scope>
    <source>
        <strain evidence="4 5">KBS708</strain>
        <plasmid evidence="5">Plasmid 2</plasmid>
    </source>
</reference>
<dbReference type="Pfam" id="PF13229">
    <property type="entry name" value="Beta_helix"/>
    <property type="match status" value="1"/>
</dbReference>
<dbReference type="RefSeq" id="WP_025414491.1">
    <property type="nucleotide sequence ID" value="NZ_CP007130.1"/>
</dbReference>
<dbReference type="Pfam" id="PF12708">
    <property type="entry name" value="Pect-lyase_RHGA_epim"/>
    <property type="match status" value="1"/>
</dbReference>
<evidence type="ECO:0000256" key="1">
    <source>
        <dbReference type="SAM" id="SignalP"/>
    </source>
</evidence>
<geneLocation type="plasmid" evidence="4 5">
    <name>2</name>
</geneLocation>
<dbReference type="Gene3D" id="2.160.20.10">
    <property type="entry name" value="Single-stranded right-handed beta-helix, Pectin lyase-like"/>
    <property type="match status" value="1"/>
</dbReference>
<dbReference type="Proteomes" id="UP000019151">
    <property type="component" value="Plasmid 2"/>
</dbReference>
<organism evidence="4 5">
    <name type="scientific">Gemmatirosa kalamazoonensis</name>
    <dbReference type="NCBI Taxonomy" id="861299"/>
    <lineage>
        <taxon>Bacteria</taxon>
        <taxon>Pseudomonadati</taxon>
        <taxon>Gemmatimonadota</taxon>
        <taxon>Gemmatimonadia</taxon>
        <taxon>Gemmatimonadales</taxon>
        <taxon>Gemmatimonadaceae</taxon>
        <taxon>Gemmatirosa</taxon>
    </lineage>
</organism>
<dbReference type="eggNOG" id="COG5434">
    <property type="taxonomic scope" value="Bacteria"/>
</dbReference>
<dbReference type="AlphaFoldDB" id="W0RQD2"/>
<keyword evidence="4" id="KW-0614">Plasmid</keyword>
<protein>
    <submittedName>
        <fullName evidence="4">Glycoside hydrolase family protein</fullName>
    </submittedName>
</protein>
<feature type="domain" description="Rhamnogalacturonase A/B/Epimerase-like pectate lyase" evidence="2">
    <location>
        <begin position="35"/>
        <end position="79"/>
    </location>
</feature>
<accession>W0RQD2</accession>
<dbReference type="EMBL" id="CP007130">
    <property type="protein sequence ID" value="AHG93184.1"/>
    <property type="molecule type" value="Genomic_DNA"/>
</dbReference>
<gene>
    <name evidence="4" type="ORF">J421_5649</name>
</gene>
<sequence>MKSSPATYGRSIATSLLAFALLAPPLAAQAPARTFDVRAFGATGDGHTIDSDAINRAIDSAAAAGGGTVHFPAGTYASHSVRLRSHVALHLERGATLLAADTANGRGFDPAEPGAGNAYQDFGHSHWHNSLLWGEDVEDVSIVGPGRIDGAALRRELSRDVPGLANKAIALKRARNVLLRDLTIYRGGHFGILATGVDNLTIDDLTIDTNRDGIDVDACRNVRISNTSVNAPNDDAIVLKSSYALGAPRATEDVAITNSVVSGFDVGSVLDGTYRRTTERAPDRDGPTGRIKLGTESNGAFRNITIANVVFERSRGLALETVDGATIEDVAITNVTMREVTTAPIFLRIGARLRGPAGTQIGAIRRVTISNVVASGADPRYASIIAGLPGHPVEDVTLRDVRLVYRGGLSLEHAAKQPSELVNTFFRPPDGSGPREPFTVPERAAMYPEPSMFGVLPAYGFYVRHARGVRLDGVQVSWEQPDTRPAFVLDDVRGVDLRGVRARRASGASLLELRGVEDVRVRDSAPLADVTLARVARKSY</sequence>
<dbReference type="HOGENOM" id="CLU_016031_8_4_0"/>
<dbReference type="GO" id="GO:0016787">
    <property type="term" value="F:hydrolase activity"/>
    <property type="evidence" value="ECO:0007669"/>
    <property type="project" value="UniProtKB-KW"/>
</dbReference>
<dbReference type="InterPro" id="IPR006626">
    <property type="entry name" value="PbH1"/>
</dbReference>
<keyword evidence="5" id="KW-1185">Reference proteome</keyword>
<dbReference type="InterPro" id="IPR011050">
    <property type="entry name" value="Pectin_lyase_fold/virulence"/>
</dbReference>
<feature type="signal peptide" evidence="1">
    <location>
        <begin position="1"/>
        <end position="30"/>
    </location>
</feature>
<name>W0RQD2_9BACT</name>
<dbReference type="InterPro" id="IPR012334">
    <property type="entry name" value="Pectin_lyas_fold"/>
</dbReference>
<dbReference type="InterPro" id="IPR039448">
    <property type="entry name" value="Beta_helix"/>
</dbReference>
<evidence type="ECO:0000259" key="2">
    <source>
        <dbReference type="Pfam" id="PF12708"/>
    </source>
</evidence>
<evidence type="ECO:0000259" key="3">
    <source>
        <dbReference type="Pfam" id="PF13229"/>
    </source>
</evidence>
<keyword evidence="4" id="KW-0378">Hydrolase</keyword>
<dbReference type="PANTHER" id="PTHR31339">
    <property type="entry name" value="PECTIN LYASE-RELATED"/>
    <property type="match status" value="1"/>
</dbReference>
<dbReference type="InParanoid" id="W0RQD2"/>
<dbReference type="InterPro" id="IPR051801">
    <property type="entry name" value="GH28_Enzymes"/>
</dbReference>
<dbReference type="KEGG" id="gba:J421_5649"/>
<dbReference type="SUPFAM" id="SSF51126">
    <property type="entry name" value="Pectin lyase-like"/>
    <property type="match status" value="1"/>
</dbReference>
<dbReference type="SMART" id="SM00710">
    <property type="entry name" value="PbH1"/>
    <property type="match status" value="5"/>
</dbReference>
<dbReference type="PANTHER" id="PTHR31339:SF9">
    <property type="entry name" value="PLASMIN AND FIBRONECTIN-BINDING PROTEIN A"/>
    <property type="match status" value="1"/>
</dbReference>
<keyword evidence="1" id="KW-0732">Signal</keyword>